<dbReference type="EMBL" id="JAGHQL010000003">
    <property type="protein sequence ID" value="KAH0547565.1"/>
    <property type="molecule type" value="Genomic_DNA"/>
</dbReference>
<dbReference type="InterPro" id="IPR023214">
    <property type="entry name" value="HAD_sf"/>
</dbReference>
<dbReference type="InterPro" id="IPR010021">
    <property type="entry name" value="PGPP1/Gep4"/>
</dbReference>
<name>A0A9P8I473_9PEZI</name>
<evidence type="ECO:0000313" key="1">
    <source>
        <dbReference type="EMBL" id="KAH0547565.1"/>
    </source>
</evidence>
<organism evidence="1 2">
    <name type="scientific">Glutinoglossum americanum</name>
    <dbReference type="NCBI Taxonomy" id="1670608"/>
    <lineage>
        <taxon>Eukaryota</taxon>
        <taxon>Fungi</taxon>
        <taxon>Dikarya</taxon>
        <taxon>Ascomycota</taxon>
        <taxon>Pezizomycotina</taxon>
        <taxon>Geoglossomycetes</taxon>
        <taxon>Geoglossales</taxon>
        <taxon>Geoglossaceae</taxon>
        <taxon>Glutinoglossum</taxon>
    </lineage>
</organism>
<dbReference type="OrthoDB" id="198652at2759"/>
<accession>A0A9P8I473</accession>
<dbReference type="GO" id="GO:0008962">
    <property type="term" value="F:phosphatidylglycerophosphatase activity"/>
    <property type="evidence" value="ECO:0007669"/>
    <property type="project" value="InterPro"/>
</dbReference>
<dbReference type="Pfam" id="PF09419">
    <property type="entry name" value="PGP_phosphatase"/>
    <property type="match status" value="1"/>
</dbReference>
<evidence type="ECO:0008006" key="3">
    <source>
        <dbReference type="Google" id="ProtNLM"/>
    </source>
</evidence>
<proteinExistence type="predicted"/>
<dbReference type="Gene3D" id="3.40.50.1000">
    <property type="entry name" value="HAD superfamily/HAD-like"/>
    <property type="match status" value="1"/>
</dbReference>
<dbReference type="Proteomes" id="UP000698800">
    <property type="component" value="Unassembled WGS sequence"/>
</dbReference>
<sequence>MNLSASLNIFRLIRDPALCLPHSSISTFNHLPVPLSKGFGNQDGPKNIRAVVLDKDNCFAVPHKNTIHEPYSDKFQQLREAYPGNRLLVVSNSAGTGDDPDGKEADLLEKNTGVKVLRHSTKKPGCRAEIFNHFVNSKDTGVTSPEQIAIVGDRLFTDVMMANLMGSWSVWVKHGVVEEKSFFMRLETRFFNFLIRRGYSAPKPRSILK</sequence>
<reference evidence="1" key="1">
    <citation type="submission" date="2021-03" db="EMBL/GenBank/DDBJ databases">
        <title>Comparative genomics and phylogenomic investigation of the class Geoglossomycetes provide insights into ecological specialization and systematics.</title>
        <authorList>
            <person name="Melie T."/>
            <person name="Pirro S."/>
            <person name="Miller A.N."/>
            <person name="Quandt A."/>
        </authorList>
    </citation>
    <scope>NUCLEOTIDE SEQUENCE</scope>
    <source>
        <strain evidence="1">GBOQ0MN5Z8</strain>
    </source>
</reference>
<dbReference type="InterPro" id="IPR036412">
    <property type="entry name" value="HAD-like_sf"/>
</dbReference>
<keyword evidence="2" id="KW-1185">Reference proteome</keyword>
<evidence type="ECO:0000313" key="2">
    <source>
        <dbReference type="Proteomes" id="UP000698800"/>
    </source>
</evidence>
<dbReference type="SUPFAM" id="SSF56784">
    <property type="entry name" value="HAD-like"/>
    <property type="match status" value="1"/>
</dbReference>
<gene>
    <name evidence="1" type="ORF">FGG08_000290</name>
</gene>
<dbReference type="InterPro" id="IPR027706">
    <property type="entry name" value="PGP_Pase"/>
</dbReference>
<dbReference type="FunFam" id="3.40.50.1000:FF:000165">
    <property type="entry name" value="HAD superfamily phosphatase"/>
    <property type="match status" value="1"/>
</dbReference>
<protein>
    <recommendedName>
        <fullName evidence="3">HAD-superfamily phosphatase</fullName>
    </recommendedName>
</protein>
<comment type="caution">
    <text evidence="1">The sequence shown here is derived from an EMBL/GenBank/DDBJ whole genome shotgun (WGS) entry which is preliminary data.</text>
</comment>
<dbReference type="AlphaFoldDB" id="A0A9P8I473"/>
<dbReference type="NCBIfam" id="TIGR01668">
    <property type="entry name" value="YqeG_hyp_ppase"/>
    <property type="match status" value="1"/>
</dbReference>